<organism evidence="1 2">
    <name type="scientific">Pinibacter aurantiacus</name>
    <dbReference type="NCBI Taxonomy" id="2851599"/>
    <lineage>
        <taxon>Bacteria</taxon>
        <taxon>Pseudomonadati</taxon>
        <taxon>Bacteroidota</taxon>
        <taxon>Chitinophagia</taxon>
        <taxon>Chitinophagales</taxon>
        <taxon>Chitinophagaceae</taxon>
        <taxon>Pinibacter</taxon>
    </lineage>
</organism>
<reference evidence="1" key="1">
    <citation type="submission" date="2021-06" db="EMBL/GenBank/DDBJ databases">
        <authorList>
            <person name="Huq M.A."/>
        </authorList>
    </citation>
    <scope>NUCLEOTIDE SEQUENCE</scope>
    <source>
        <strain evidence="1">MAH-26</strain>
    </source>
</reference>
<dbReference type="RefSeq" id="WP_217791797.1">
    <property type="nucleotide sequence ID" value="NZ_JAHSPG010000009.1"/>
</dbReference>
<proteinExistence type="predicted"/>
<dbReference type="EMBL" id="JAHSPG010000009">
    <property type="protein sequence ID" value="MBV4358115.1"/>
    <property type="molecule type" value="Genomic_DNA"/>
</dbReference>
<accession>A0A9E2SCV6</accession>
<protein>
    <submittedName>
        <fullName evidence="1">Carboxypeptidase-like regulatory domain-containing protein</fullName>
    </submittedName>
</protein>
<dbReference type="Proteomes" id="UP000812270">
    <property type="component" value="Unassembled WGS sequence"/>
</dbReference>
<keyword evidence="1" id="KW-0121">Carboxypeptidase</keyword>
<keyword evidence="1" id="KW-0645">Protease</keyword>
<evidence type="ECO:0000313" key="2">
    <source>
        <dbReference type="Proteomes" id="UP000812270"/>
    </source>
</evidence>
<evidence type="ECO:0000313" key="1">
    <source>
        <dbReference type="EMBL" id="MBV4358115.1"/>
    </source>
</evidence>
<name>A0A9E2SCV6_9BACT</name>
<dbReference type="GO" id="GO:0004180">
    <property type="term" value="F:carboxypeptidase activity"/>
    <property type="evidence" value="ECO:0007669"/>
    <property type="project" value="UniProtKB-KW"/>
</dbReference>
<keyword evidence="2" id="KW-1185">Reference proteome</keyword>
<comment type="caution">
    <text evidence="1">The sequence shown here is derived from an EMBL/GenBank/DDBJ whole genome shotgun (WGS) entry which is preliminary data.</text>
</comment>
<dbReference type="AlphaFoldDB" id="A0A9E2SCV6"/>
<keyword evidence="1" id="KW-0378">Hydrolase</keyword>
<gene>
    <name evidence="1" type="ORF">KTO63_13200</name>
</gene>
<sequence>MNIKHLTLIFTAAATFFTLSFKARPKQGLEGYIYFLSGNRMPSPDVKQTHPSGYSTTLFIYELTNRNQVSAINHSAFYSNISTKLVKTVKSNDEGYFKVKLPPGDYSLFVKKDTLFYANLFEGENINPVKVVAGKFTNVKVNVDYDAVY</sequence>